<protein>
    <submittedName>
        <fullName evidence="1">CcmH/CycL/Ccl2/NrfF family</fullName>
    </submittedName>
</protein>
<evidence type="ECO:0000313" key="1">
    <source>
        <dbReference type="EMBL" id="PWA73456.1"/>
    </source>
</evidence>
<accession>A0A2U1NJ15</accession>
<dbReference type="Proteomes" id="UP000245207">
    <property type="component" value="Unassembled WGS sequence"/>
</dbReference>
<dbReference type="PANTHER" id="PTHR47601:SF1">
    <property type="entry name" value="CYTOCHROME C-TYPE BIOGENESIS CCMH-LIKE MITOCHONDRIAL PROTEIN"/>
    <property type="match status" value="1"/>
</dbReference>
<dbReference type="PANTHER" id="PTHR47601">
    <property type="match status" value="1"/>
</dbReference>
<name>A0A2U1NJ15_ARTAN</name>
<dbReference type="OrthoDB" id="2020000at2759"/>
<dbReference type="EMBL" id="PKPP01002736">
    <property type="protein sequence ID" value="PWA73456.1"/>
    <property type="molecule type" value="Genomic_DNA"/>
</dbReference>
<proteinExistence type="predicted"/>
<evidence type="ECO:0000313" key="2">
    <source>
        <dbReference type="Proteomes" id="UP000245207"/>
    </source>
</evidence>
<sequence>MPARNISHNVKCLECGSESIEECQADIVVLLRKVSGVRFGRWDGGRGDGLQVVSGVGEGMKVGKGEFD</sequence>
<reference evidence="1 2" key="1">
    <citation type="journal article" date="2018" name="Mol. Plant">
        <title>The genome of Artemisia annua provides insight into the evolution of Asteraceae family and artemisinin biosynthesis.</title>
        <authorList>
            <person name="Shen Q."/>
            <person name="Zhang L."/>
            <person name="Liao Z."/>
            <person name="Wang S."/>
            <person name="Yan T."/>
            <person name="Shi P."/>
            <person name="Liu M."/>
            <person name="Fu X."/>
            <person name="Pan Q."/>
            <person name="Wang Y."/>
            <person name="Lv Z."/>
            <person name="Lu X."/>
            <person name="Zhang F."/>
            <person name="Jiang W."/>
            <person name="Ma Y."/>
            <person name="Chen M."/>
            <person name="Hao X."/>
            <person name="Li L."/>
            <person name="Tang Y."/>
            <person name="Lv G."/>
            <person name="Zhou Y."/>
            <person name="Sun X."/>
            <person name="Brodelius P.E."/>
            <person name="Rose J.K.C."/>
            <person name="Tang K."/>
        </authorList>
    </citation>
    <scope>NUCLEOTIDE SEQUENCE [LARGE SCALE GENOMIC DNA]</scope>
    <source>
        <strain evidence="2">cv. Huhao1</strain>
        <tissue evidence="1">Leaf</tissue>
    </source>
</reference>
<organism evidence="1 2">
    <name type="scientific">Artemisia annua</name>
    <name type="common">Sweet wormwood</name>
    <dbReference type="NCBI Taxonomy" id="35608"/>
    <lineage>
        <taxon>Eukaryota</taxon>
        <taxon>Viridiplantae</taxon>
        <taxon>Streptophyta</taxon>
        <taxon>Embryophyta</taxon>
        <taxon>Tracheophyta</taxon>
        <taxon>Spermatophyta</taxon>
        <taxon>Magnoliopsida</taxon>
        <taxon>eudicotyledons</taxon>
        <taxon>Gunneridae</taxon>
        <taxon>Pentapetalae</taxon>
        <taxon>asterids</taxon>
        <taxon>campanulids</taxon>
        <taxon>Asterales</taxon>
        <taxon>Asteraceae</taxon>
        <taxon>Asteroideae</taxon>
        <taxon>Anthemideae</taxon>
        <taxon>Artemisiinae</taxon>
        <taxon>Artemisia</taxon>
    </lineage>
</organism>
<keyword evidence="2" id="KW-1185">Reference proteome</keyword>
<dbReference type="STRING" id="35608.A0A2U1NJ15"/>
<comment type="caution">
    <text evidence="1">The sequence shown here is derived from an EMBL/GenBank/DDBJ whole genome shotgun (WGS) entry which is preliminary data.</text>
</comment>
<gene>
    <name evidence="1" type="ORF">CTI12_AA261110</name>
</gene>
<dbReference type="AlphaFoldDB" id="A0A2U1NJ15"/>